<evidence type="ECO:0000259" key="4">
    <source>
        <dbReference type="PROSITE" id="PS50975"/>
    </source>
</evidence>
<dbReference type="PROSITE" id="PS00866">
    <property type="entry name" value="CPSASE_1"/>
    <property type="match status" value="1"/>
</dbReference>
<gene>
    <name evidence="6" type="ORF">S01H4_07727</name>
</gene>
<dbReference type="InterPro" id="IPR016185">
    <property type="entry name" value="PreATP-grasp_dom_sf"/>
</dbReference>
<dbReference type="SUPFAM" id="SSF56059">
    <property type="entry name" value="Glutathione synthetase ATP-binding domain-like"/>
    <property type="match status" value="1"/>
</dbReference>
<feature type="non-terminal residue" evidence="6">
    <location>
        <position position="233"/>
    </location>
</feature>
<feature type="domain" description="Biotin carboxylation" evidence="5">
    <location>
        <begin position="1"/>
        <end position="233"/>
    </location>
</feature>
<keyword evidence="2" id="KW-0547">Nucleotide-binding</keyword>
<evidence type="ECO:0000256" key="3">
    <source>
        <dbReference type="ARBA" id="ARBA00022840"/>
    </source>
</evidence>
<dbReference type="FunFam" id="3.30.1490.20:FF:000018">
    <property type="entry name" value="Biotin carboxylase"/>
    <property type="match status" value="1"/>
</dbReference>
<reference evidence="6" key="1">
    <citation type="journal article" date="2014" name="Front. Microbiol.">
        <title>High frequency of phylogenetically diverse reductive dehalogenase-homologous genes in deep subseafloor sedimentary metagenomes.</title>
        <authorList>
            <person name="Kawai M."/>
            <person name="Futagami T."/>
            <person name="Toyoda A."/>
            <person name="Takaki Y."/>
            <person name="Nishi S."/>
            <person name="Hori S."/>
            <person name="Arai W."/>
            <person name="Tsubouchi T."/>
            <person name="Morono Y."/>
            <person name="Uchiyama I."/>
            <person name="Ito T."/>
            <person name="Fujiyama A."/>
            <person name="Inagaki F."/>
            <person name="Takami H."/>
        </authorList>
    </citation>
    <scope>NUCLEOTIDE SEQUENCE</scope>
    <source>
        <strain evidence="6">Expedition CK06-06</strain>
    </source>
</reference>
<organism evidence="6">
    <name type="scientific">marine sediment metagenome</name>
    <dbReference type="NCBI Taxonomy" id="412755"/>
    <lineage>
        <taxon>unclassified sequences</taxon>
        <taxon>metagenomes</taxon>
        <taxon>ecological metagenomes</taxon>
    </lineage>
</organism>
<dbReference type="FunFam" id="3.40.50.20:FF:000010">
    <property type="entry name" value="Propionyl-CoA carboxylase subunit alpha"/>
    <property type="match status" value="1"/>
</dbReference>
<dbReference type="PANTHER" id="PTHR48095">
    <property type="entry name" value="PYRUVATE CARBOXYLASE SUBUNIT A"/>
    <property type="match status" value="1"/>
</dbReference>
<evidence type="ECO:0000256" key="2">
    <source>
        <dbReference type="ARBA" id="ARBA00022741"/>
    </source>
</evidence>
<dbReference type="Gene3D" id="3.30.470.20">
    <property type="entry name" value="ATP-grasp fold, B domain"/>
    <property type="match status" value="1"/>
</dbReference>
<dbReference type="GO" id="GO:0005524">
    <property type="term" value="F:ATP binding"/>
    <property type="evidence" value="ECO:0007669"/>
    <property type="project" value="UniProtKB-KW"/>
</dbReference>
<dbReference type="EMBL" id="BART01002561">
    <property type="protein sequence ID" value="GAG64038.1"/>
    <property type="molecule type" value="Genomic_DNA"/>
</dbReference>
<dbReference type="InterPro" id="IPR011761">
    <property type="entry name" value="ATP-grasp"/>
</dbReference>
<dbReference type="GO" id="GO:0016874">
    <property type="term" value="F:ligase activity"/>
    <property type="evidence" value="ECO:0007669"/>
    <property type="project" value="UniProtKB-KW"/>
</dbReference>
<dbReference type="SUPFAM" id="SSF52440">
    <property type="entry name" value="PreATP-grasp domain"/>
    <property type="match status" value="1"/>
</dbReference>
<evidence type="ECO:0000259" key="5">
    <source>
        <dbReference type="PROSITE" id="PS50979"/>
    </source>
</evidence>
<dbReference type="Pfam" id="PF02786">
    <property type="entry name" value="CPSase_L_D2"/>
    <property type="match status" value="1"/>
</dbReference>
<feature type="domain" description="ATP-grasp" evidence="4">
    <location>
        <begin position="120"/>
        <end position="217"/>
    </location>
</feature>
<name>X0ZUA3_9ZZZZ</name>
<dbReference type="InterPro" id="IPR051602">
    <property type="entry name" value="ACC_Biotin_Carboxylase"/>
</dbReference>
<accession>X0ZUA3</accession>
<evidence type="ECO:0008006" key="7">
    <source>
        <dbReference type="Google" id="ProtNLM"/>
    </source>
</evidence>
<evidence type="ECO:0000256" key="1">
    <source>
        <dbReference type="ARBA" id="ARBA00022598"/>
    </source>
</evidence>
<dbReference type="AlphaFoldDB" id="X0ZUA3"/>
<keyword evidence="3" id="KW-0067">ATP-binding</keyword>
<dbReference type="PROSITE" id="PS50975">
    <property type="entry name" value="ATP_GRASP"/>
    <property type="match status" value="1"/>
</dbReference>
<keyword evidence="1" id="KW-0436">Ligase</keyword>
<sequence>MFKRIFIANRGEIAVRIIRACRELGIESVSAYSTADKNSIHTKLSDKSICIGSPPPAKSYLNIGNIITAAQVTGCDAIHPGYGFLAENSRFVDICNQNNLIFIGPPAEAISLAGNKSKTIEVMKKNKIPVIPGSSGNVNRIKTALKLSKRLGYPVIIKASFGGGGKGMRICGNKKDLVAHFPMAKSESESSFGNGEVYIEKYISKPRHIEFQIIADNYGNTVCVGERECSIQR</sequence>
<proteinExistence type="predicted"/>
<dbReference type="GO" id="GO:0046872">
    <property type="term" value="F:metal ion binding"/>
    <property type="evidence" value="ECO:0007669"/>
    <property type="project" value="InterPro"/>
</dbReference>
<dbReference type="PROSITE" id="PS50979">
    <property type="entry name" value="BC"/>
    <property type="match status" value="1"/>
</dbReference>
<protein>
    <recommendedName>
        <fullName evidence="7">ATP-grasp domain-containing protein</fullName>
    </recommendedName>
</protein>
<evidence type="ECO:0000313" key="6">
    <source>
        <dbReference type="EMBL" id="GAG64038.1"/>
    </source>
</evidence>
<comment type="caution">
    <text evidence="6">The sequence shown here is derived from an EMBL/GenBank/DDBJ whole genome shotgun (WGS) entry which is preliminary data.</text>
</comment>
<dbReference type="InterPro" id="IPR011764">
    <property type="entry name" value="Biotin_carboxylation_dom"/>
</dbReference>
<dbReference type="Pfam" id="PF00289">
    <property type="entry name" value="Biotin_carb_N"/>
    <property type="match status" value="1"/>
</dbReference>
<dbReference type="InterPro" id="IPR005481">
    <property type="entry name" value="BC-like_N"/>
</dbReference>
<dbReference type="InterPro" id="IPR005479">
    <property type="entry name" value="CPAse_ATP-bd"/>
</dbReference>
<dbReference type="PANTHER" id="PTHR48095:SF2">
    <property type="entry name" value="BIOTIN CARBOXYLASE, CHLOROPLASTIC"/>
    <property type="match status" value="1"/>
</dbReference>